<accession>A0ABN4BQ67</accession>
<protein>
    <recommendedName>
        <fullName evidence="4">Citrate transporter</fullName>
    </recommendedName>
</protein>
<keyword evidence="1" id="KW-0812">Transmembrane</keyword>
<evidence type="ECO:0008006" key="4">
    <source>
        <dbReference type="Google" id="ProtNLM"/>
    </source>
</evidence>
<evidence type="ECO:0000313" key="2">
    <source>
        <dbReference type="EMBL" id="AGY78187.1"/>
    </source>
</evidence>
<keyword evidence="1" id="KW-1133">Transmembrane helix</keyword>
<keyword evidence="1" id="KW-0472">Membrane</keyword>
<organism evidence="2 3">
    <name type="scientific">Clostridium autoethanogenum DSM 10061</name>
    <dbReference type="NCBI Taxonomy" id="1341692"/>
    <lineage>
        <taxon>Bacteria</taxon>
        <taxon>Bacillati</taxon>
        <taxon>Bacillota</taxon>
        <taxon>Clostridia</taxon>
        <taxon>Eubacteriales</taxon>
        <taxon>Clostridiaceae</taxon>
        <taxon>Clostridium</taxon>
    </lineage>
</organism>
<sequence length="170" mass="19314">MSNTLIIVFILLFTIWCYRYEEKSGNFKYNIFNIYKGPKSSLRELWKMPHHIGQFSQDNENRGVLPPPPPPKPVKPWKDFNVIALFSILIAGSLIISTFNIAIATIFVFIMTIIIIFLRPADINEAYPASVGAIIILLIGVVNYGNLQDITSKVGGLLLLSYQPLLWRLF</sequence>
<gene>
    <name evidence="2" type="ORF">CAETHG_3986</name>
</gene>
<dbReference type="EMBL" id="CP006763">
    <property type="protein sequence ID" value="AGY78187.1"/>
    <property type="molecule type" value="Genomic_DNA"/>
</dbReference>
<name>A0ABN4BQ67_9CLOT</name>
<keyword evidence="3" id="KW-1185">Reference proteome</keyword>
<feature type="transmembrane region" description="Helical" evidence="1">
    <location>
        <begin position="82"/>
        <end position="114"/>
    </location>
</feature>
<evidence type="ECO:0000313" key="3">
    <source>
        <dbReference type="Proteomes" id="UP000017590"/>
    </source>
</evidence>
<evidence type="ECO:0000256" key="1">
    <source>
        <dbReference type="SAM" id="Phobius"/>
    </source>
</evidence>
<proteinExistence type="predicted"/>
<reference evidence="3" key="1">
    <citation type="journal article" date="2014" name="Biotechnol. Biofuels">
        <title>Comparison of single-molecule sequencing and hybrid approaches for finishing the genome of Clostridium autoethanogenum and analysis of CRISPR systems in industrial relevant Clostridia.</title>
        <authorList>
            <person name="Brown S.D."/>
            <person name="Nagaraju S."/>
            <person name="Utturkar S."/>
            <person name="De Tissera S."/>
            <person name="Segovia S."/>
            <person name="Mitchell W."/>
            <person name="Land M.L."/>
            <person name="Dassanayake A."/>
            <person name="Kopke M."/>
        </authorList>
    </citation>
    <scope>NUCLEOTIDE SEQUENCE [LARGE SCALE GENOMIC DNA]</scope>
    <source>
        <strain evidence="3">DSM 10061</strain>
    </source>
</reference>
<feature type="transmembrane region" description="Helical" evidence="1">
    <location>
        <begin position="126"/>
        <end position="144"/>
    </location>
</feature>
<dbReference type="Proteomes" id="UP000017590">
    <property type="component" value="Chromosome"/>
</dbReference>
<dbReference type="RefSeq" id="WP_023163491.1">
    <property type="nucleotide sequence ID" value="NC_022592.1"/>
</dbReference>